<evidence type="ECO:0000313" key="1">
    <source>
        <dbReference type="EMBL" id="TCO51113.1"/>
    </source>
</evidence>
<name>A0A4R2IYW2_9ACTN</name>
<accession>A0A4R2IYW2</accession>
<protein>
    <submittedName>
        <fullName evidence="1">Uncharacterized protein</fullName>
    </submittedName>
</protein>
<keyword evidence="2" id="KW-1185">Reference proteome</keyword>
<dbReference type="EMBL" id="SLWR01000001">
    <property type="protein sequence ID" value="TCO51113.1"/>
    <property type="molecule type" value="Genomic_DNA"/>
</dbReference>
<dbReference type="Proteomes" id="UP000295573">
    <property type="component" value="Unassembled WGS sequence"/>
</dbReference>
<evidence type="ECO:0000313" key="2">
    <source>
        <dbReference type="Proteomes" id="UP000295573"/>
    </source>
</evidence>
<dbReference type="AlphaFoldDB" id="A0A4R2IYW2"/>
<sequence>MDAATQEVIVQRVVHTDELAPRDRAAAILILVFGQQVEDIVKLTWDDVK</sequence>
<proteinExistence type="predicted"/>
<dbReference type="RefSeq" id="WP_158290868.1">
    <property type="nucleotide sequence ID" value="NZ_SLWR01000001.1"/>
</dbReference>
<gene>
    <name evidence="1" type="ORF">EV646_10195</name>
</gene>
<comment type="caution">
    <text evidence="1">The sequence shown here is derived from an EMBL/GenBank/DDBJ whole genome shotgun (WGS) entry which is preliminary data.</text>
</comment>
<reference evidence="1 2" key="1">
    <citation type="journal article" date="2015" name="Stand. Genomic Sci.">
        <title>Genomic Encyclopedia of Bacterial and Archaeal Type Strains, Phase III: the genomes of soil and plant-associated and newly described type strains.</title>
        <authorList>
            <person name="Whitman W.B."/>
            <person name="Woyke T."/>
            <person name="Klenk H.P."/>
            <person name="Zhou Y."/>
            <person name="Lilburn T.G."/>
            <person name="Beck B.J."/>
            <person name="De Vos P."/>
            <person name="Vandamme P."/>
            <person name="Eisen J.A."/>
            <person name="Garrity G."/>
            <person name="Hugenholtz P."/>
            <person name="Kyrpides N.C."/>
        </authorList>
    </citation>
    <scope>NUCLEOTIDE SEQUENCE [LARGE SCALE GENOMIC DNA]</scope>
    <source>
        <strain evidence="1 2">VKM Ac-2541</strain>
    </source>
</reference>
<organism evidence="1 2">
    <name type="scientific">Kribbella antiqua</name>
    <dbReference type="NCBI Taxonomy" id="2512217"/>
    <lineage>
        <taxon>Bacteria</taxon>
        <taxon>Bacillati</taxon>
        <taxon>Actinomycetota</taxon>
        <taxon>Actinomycetes</taxon>
        <taxon>Propionibacteriales</taxon>
        <taxon>Kribbellaceae</taxon>
        <taxon>Kribbella</taxon>
    </lineage>
</organism>